<dbReference type="InterPro" id="IPR010310">
    <property type="entry name" value="T7SS_ESAT-6-like"/>
</dbReference>
<reference evidence="1" key="1">
    <citation type="submission" date="2020-11" db="EMBL/GenBank/DDBJ databases">
        <title>Nocardia NEAU-351.nov., a novel actinomycete isolated from the cow dung.</title>
        <authorList>
            <person name="Zhang X."/>
        </authorList>
    </citation>
    <scope>NUCLEOTIDE SEQUENCE</scope>
    <source>
        <strain evidence="1">NEAU-351</strain>
    </source>
</reference>
<dbReference type="Gene3D" id="1.10.287.1060">
    <property type="entry name" value="ESAT-6-like"/>
    <property type="match status" value="1"/>
</dbReference>
<organism evidence="1 2">
    <name type="scientific">Nocardia bovistercoris</name>
    <dbReference type="NCBI Taxonomy" id="2785916"/>
    <lineage>
        <taxon>Bacteria</taxon>
        <taxon>Bacillati</taxon>
        <taxon>Actinomycetota</taxon>
        <taxon>Actinomycetes</taxon>
        <taxon>Mycobacteriales</taxon>
        <taxon>Nocardiaceae</taxon>
        <taxon>Nocardia</taxon>
    </lineage>
</organism>
<dbReference type="InterPro" id="IPR036689">
    <property type="entry name" value="ESAT-6-like_sf"/>
</dbReference>
<dbReference type="RefSeq" id="WP_196149909.1">
    <property type="nucleotide sequence ID" value="NZ_JADMLG010000005.1"/>
</dbReference>
<dbReference type="Proteomes" id="UP000655751">
    <property type="component" value="Unassembled WGS sequence"/>
</dbReference>
<proteinExistence type="predicted"/>
<evidence type="ECO:0000313" key="1">
    <source>
        <dbReference type="EMBL" id="MBH0777582.1"/>
    </source>
</evidence>
<sequence>MSGENARTDERAAGAQRDVQDAVDAIQRTLADIDTAVDAARRGWQGDANTAFSKAVAAWNQETNDLRIALGQIEEKVGAGHVQLTQLDAEEGENFGGLRLA</sequence>
<protein>
    <submittedName>
        <fullName evidence="1">WXG100 family type VII secretion target</fullName>
    </submittedName>
</protein>
<accession>A0A931I9S6</accession>
<evidence type="ECO:0000313" key="2">
    <source>
        <dbReference type="Proteomes" id="UP000655751"/>
    </source>
</evidence>
<dbReference type="AlphaFoldDB" id="A0A931I9S6"/>
<name>A0A931I9S6_9NOCA</name>
<dbReference type="SUPFAM" id="SSF140453">
    <property type="entry name" value="EsxAB dimer-like"/>
    <property type="match status" value="1"/>
</dbReference>
<dbReference type="EMBL" id="JADMLG010000005">
    <property type="protein sequence ID" value="MBH0777582.1"/>
    <property type="molecule type" value="Genomic_DNA"/>
</dbReference>
<keyword evidence="2" id="KW-1185">Reference proteome</keyword>
<gene>
    <name evidence="1" type="ORF">IT779_14990</name>
</gene>
<comment type="caution">
    <text evidence="1">The sequence shown here is derived from an EMBL/GenBank/DDBJ whole genome shotgun (WGS) entry which is preliminary data.</text>
</comment>
<dbReference type="Pfam" id="PF06013">
    <property type="entry name" value="WXG100"/>
    <property type="match status" value="1"/>
</dbReference>